<evidence type="ECO:0000313" key="10">
    <source>
        <dbReference type="EMBL" id="MBC8575226.1"/>
    </source>
</evidence>
<gene>
    <name evidence="10" type="ORF">H8717_02210</name>
</gene>
<reference evidence="10 11" key="1">
    <citation type="submission" date="2020-08" db="EMBL/GenBank/DDBJ databases">
        <title>Genome public.</title>
        <authorList>
            <person name="Liu C."/>
            <person name="Sun Q."/>
        </authorList>
    </citation>
    <scope>NUCLEOTIDE SEQUENCE [LARGE SCALE GENOMIC DNA]</scope>
    <source>
        <strain evidence="10 11">BX1</strain>
    </source>
</reference>
<accession>A0ABR7NFN5</accession>
<feature type="domain" description="Type I restriction enzyme R protein N-terminal" evidence="9">
    <location>
        <begin position="39"/>
        <end position="141"/>
    </location>
</feature>
<feature type="domain" description="DNA methylase adenine-specific" evidence="8">
    <location>
        <begin position="293"/>
        <end position="594"/>
    </location>
</feature>
<evidence type="ECO:0000259" key="9">
    <source>
        <dbReference type="Pfam" id="PF13588"/>
    </source>
</evidence>
<dbReference type="InterPro" id="IPR029464">
    <property type="entry name" value="HSDR_N"/>
</dbReference>
<dbReference type="Pfam" id="PF02384">
    <property type="entry name" value="N6_Mtase"/>
    <property type="match status" value="1"/>
</dbReference>
<evidence type="ECO:0000256" key="6">
    <source>
        <dbReference type="ARBA" id="ARBA00022747"/>
    </source>
</evidence>
<dbReference type="InterPro" id="IPR038333">
    <property type="entry name" value="T1MK-like_N_sf"/>
</dbReference>
<keyword evidence="10" id="KW-0378">Hydrolase</keyword>
<keyword evidence="5" id="KW-0949">S-adenosyl-L-methionine</keyword>
<sequence>MTNLERAIKDGYAHIIGEKGKQKITYVSSDNHVENYSDPEEKVRAEFWAELIYKYEYPVNRIKIEVTVPDRLPTDRADIVVFRDDECKRPYAVVECKKDGVTDAEFNQAIEQGVGNATWVKLRADYVVIIAGGTRRVLDVTDKFGALEREQNILADLPHAYGKPQEFRFYKGSENDIKPVDREDLIAAIKKCHQTLWGGGRLSPPTAFGELCKLIFVKISDEQKPRKKGEPYQFQIKTHEPASKLAERINALYDEQKKKDPEVFTDSIKVDDRVLRTVVSHLEAINLNKTDLDVKGVAFEQFMDGFFKGDFGQYFTPRPIIEFAVKMMEPEHDWDVLDTSCGSGGFLLYALDYIRHQATEYYEKGSADHYRYWHDFAEKHLYGIEINDEIARVAKMNMIVHDDGHTNVISYDALESIDKIAAHNSGFQKDKFDLILTNPPFGSTVNGAEKPYLSTFELGNTYDKKGKAKPRKNQSSEVLFVERICEFLKLGTGKAAIVLPDGILTNSSSQYVRDFILERFQLLAVVSLPQCAFAHFGAGVKASVIFVRKRGNDEVANNEEAIFMAAPELIGYDATGRKTESQLDEIVEQYKKFLEDPTPFFV</sequence>
<keyword evidence="4" id="KW-0808">Transferase</keyword>
<evidence type="ECO:0000313" key="11">
    <source>
        <dbReference type="Proteomes" id="UP000658131"/>
    </source>
</evidence>
<dbReference type="PRINTS" id="PR00507">
    <property type="entry name" value="N12N6MTFRASE"/>
</dbReference>
<comment type="caution">
    <text evidence="10">The sequence shown here is derived from an EMBL/GenBank/DDBJ whole genome shotgun (WGS) entry which is preliminary data.</text>
</comment>
<keyword evidence="11" id="KW-1185">Reference proteome</keyword>
<comment type="catalytic activity">
    <reaction evidence="7">
        <text>a 2'-deoxyadenosine in DNA + S-adenosyl-L-methionine = an N(6)-methyl-2'-deoxyadenosine in DNA + S-adenosyl-L-homocysteine + H(+)</text>
        <dbReference type="Rhea" id="RHEA:15197"/>
        <dbReference type="Rhea" id="RHEA-COMP:12418"/>
        <dbReference type="Rhea" id="RHEA-COMP:12419"/>
        <dbReference type="ChEBI" id="CHEBI:15378"/>
        <dbReference type="ChEBI" id="CHEBI:57856"/>
        <dbReference type="ChEBI" id="CHEBI:59789"/>
        <dbReference type="ChEBI" id="CHEBI:90615"/>
        <dbReference type="ChEBI" id="CHEBI:90616"/>
        <dbReference type="EC" id="2.1.1.72"/>
    </reaction>
</comment>
<evidence type="ECO:0000256" key="7">
    <source>
        <dbReference type="ARBA" id="ARBA00047942"/>
    </source>
</evidence>
<protein>
    <recommendedName>
        <fullName evidence="2">site-specific DNA-methyltransferase (adenine-specific)</fullName>
        <ecNumber evidence="2">2.1.1.72</ecNumber>
    </recommendedName>
</protein>
<dbReference type="RefSeq" id="WP_262398874.1">
    <property type="nucleotide sequence ID" value="NZ_JACRTB010000003.1"/>
</dbReference>
<dbReference type="SUPFAM" id="SSF53335">
    <property type="entry name" value="S-adenosyl-L-methionine-dependent methyltransferases"/>
    <property type="match status" value="1"/>
</dbReference>
<keyword evidence="6" id="KW-0680">Restriction system</keyword>
<evidence type="ECO:0000259" key="8">
    <source>
        <dbReference type="Pfam" id="PF02384"/>
    </source>
</evidence>
<dbReference type="Pfam" id="PF13588">
    <property type="entry name" value="HSDR_N_2"/>
    <property type="match status" value="1"/>
</dbReference>
<evidence type="ECO:0000256" key="2">
    <source>
        <dbReference type="ARBA" id="ARBA00011900"/>
    </source>
</evidence>
<dbReference type="PANTHER" id="PTHR42998:SF1">
    <property type="entry name" value="TYPE I RESTRICTION ENZYME HINDI METHYLASE SUBUNIT"/>
    <property type="match status" value="1"/>
</dbReference>
<evidence type="ECO:0000256" key="4">
    <source>
        <dbReference type="ARBA" id="ARBA00022679"/>
    </source>
</evidence>
<proteinExistence type="inferred from homology"/>
<organism evidence="10 11">
    <name type="scientific">Yanshouia hominis</name>
    <dbReference type="NCBI Taxonomy" id="2763673"/>
    <lineage>
        <taxon>Bacteria</taxon>
        <taxon>Bacillati</taxon>
        <taxon>Bacillota</taxon>
        <taxon>Clostridia</taxon>
        <taxon>Eubacteriales</taxon>
        <taxon>Oscillospiraceae</taxon>
        <taxon>Yanshouia</taxon>
    </lineage>
</organism>
<dbReference type="EMBL" id="JACRTB010000003">
    <property type="protein sequence ID" value="MBC8575226.1"/>
    <property type="molecule type" value="Genomic_DNA"/>
</dbReference>
<comment type="similarity">
    <text evidence="1">Belongs to the N(4)/N(6)-methyltransferase family.</text>
</comment>
<dbReference type="InterPro" id="IPR003356">
    <property type="entry name" value="DNA_methylase_A-5"/>
</dbReference>
<dbReference type="Gene3D" id="1.20.1260.30">
    <property type="match status" value="1"/>
</dbReference>
<dbReference type="InterPro" id="IPR052916">
    <property type="entry name" value="Type-I_RE_MTase_Subunit"/>
</dbReference>
<dbReference type="PANTHER" id="PTHR42998">
    <property type="entry name" value="TYPE I RESTRICTION ENZYME HINDVIIP M PROTEIN-RELATED"/>
    <property type="match status" value="1"/>
</dbReference>
<evidence type="ECO:0000256" key="5">
    <source>
        <dbReference type="ARBA" id="ARBA00022691"/>
    </source>
</evidence>
<dbReference type="GO" id="GO:0004519">
    <property type="term" value="F:endonuclease activity"/>
    <property type="evidence" value="ECO:0007669"/>
    <property type="project" value="UniProtKB-KW"/>
</dbReference>
<dbReference type="InterPro" id="IPR029063">
    <property type="entry name" value="SAM-dependent_MTases_sf"/>
</dbReference>
<dbReference type="InterPro" id="IPR002052">
    <property type="entry name" value="DNA_methylase_N6_adenine_CS"/>
</dbReference>
<keyword evidence="10" id="KW-0540">Nuclease</keyword>
<dbReference type="PROSITE" id="PS00092">
    <property type="entry name" value="N6_MTASE"/>
    <property type="match status" value="1"/>
</dbReference>
<dbReference type="CDD" id="cd02440">
    <property type="entry name" value="AdoMet_MTases"/>
    <property type="match status" value="1"/>
</dbReference>
<name>A0ABR7NFN5_9FIRM</name>
<dbReference type="Gene3D" id="3.40.50.150">
    <property type="entry name" value="Vaccinia Virus protein VP39"/>
    <property type="match status" value="1"/>
</dbReference>
<keyword evidence="10" id="KW-0255">Endonuclease</keyword>
<dbReference type="Proteomes" id="UP000658131">
    <property type="component" value="Unassembled WGS sequence"/>
</dbReference>
<dbReference type="EC" id="2.1.1.72" evidence="2"/>
<evidence type="ECO:0000256" key="3">
    <source>
        <dbReference type="ARBA" id="ARBA00022603"/>
    </source>
</evidence>
<evidence type="ECO:0000256" key="1">
    <source>
        <dbReference type="ARBA" id="ARBA00006594"/>
    </source>
</evidence>
<keyword evidence="3" id="KW-0489">Methyltransferase</keyword>